<comment type="caution">
    <text evidence="3">The sequence shown here is derived from an EMBL/GenBank/DDBJ whole genome shotgun (WGS) entry which is preliminary data.</text>
</comment>
<evidence type="ECO:0000256" key="1">
    <source>
        <dbReference type="ARBA" id="ARBA00022801"/>
    </source>
</evidence>
<dbReference type="RefSeq" id="WP_204463798.1">
    <property type="nucleotide sequence ID" value="NZ_JAFBCV010000001.1"/>
</dbReference>
<reference evidence="3" key="1">
    <citation type="submission" date="2021-01" db="EMBL/GenBank/DDBJ databases">
        <title>Genomic Encyclopedia of Type Strains, Phase IV (KMG-IV): sequencing the most valuable type-strain genomes for metagenomic binning, comparative biology and taxonomic classification.</title>
        <authorList>
            <person name="Goeker M."/>
        </authorList>
    </citation>
    <scope>NUCLEOTIDE SEQUENCE</scope>
    <source>
        <strain evidence="3">DSM 21943</strain>
    </source>
</reference>
<evidence type="ECO:0000259" key="2">
    <source>
        <dbReference type="Pfam" id="PF00144"/>
    </source>
</evidence>
<dbReference type="SUPFAM" id="SSF56601">
    <property type="entry name" value="beta-lactamase/transpeptidase-like"/>
    <property type="match status" value="1"/>
</dbReference>
<dbReference type="Pfam" id="PF00144">
    <property type="entry name" value="Beta-lactamase"/>
    <property type="match status" value="1"/>
</dbReference>
<dbReference type="Gene3D" id="3.40.710.10">
    <property type="entry name" value="DD-peptidase/beta-lactamase superfamily"/>
    <property type="match status" value="1"/>
</dbReference>
<protein>
    <submittedName>
        <fullName evidence="3">CubicO group peptidase (Beta-lactamase class C family)</fullName>
    </submittedName>
</protein>
<dbReference type="InterPro" id="IPR050789">
    <property type="entry name" value="Diverse_Enzym_Activities"/>
</dbReference>
<dbReference type="Proteomes" id="UP001179280">
    <property type="component" value="Unassembled WGS sequence"/>
</dbReference>
<dbReference type="PANTHER" id="PTHR43283">
    <property type="entry name" value="BETA-LACTAMASE-RELATED"/>
    <property type="match status" value="1"/>
</dbReference>
<sequence>MNGNTSPWNYLDVTEADFFLNHRYESLLDVHHFLNDVVAFGWVPGLNIVVAKEGQIVYQGSYGKVGVGETFKKPNSIKTVYDLASLTKVIATWPALMKLIADGEIRLDACVNDYLSETTHNEVGQVTIKQLVTHTAGLQAETYLKQYGTKTSAILAGILNDSLQYRPGKKVVYSNRGFIILAIIIERVSGMRIDHFVKENIWSQLDMNSTFFRPLEHVPLNTIAPTEYLKEANAYRHGEVHDENALLLKEITGHADAFSTINDLAKFSAMVMATGEYQGKRVLDDTLVSRSLQIQTGKRANPRGYAWDYFNHPGFPHPSIGHLGFTGTSMLINPHLNAFVILLTNRIHPSRSNTHIRSIRDYVHHKVWQGLV</sequence>
<feature type="domain" description="Beta-lactamase-related" evidence="2">
    <location>
        <begin position="41"/>
        <end position="359"/>
    </location>
</feature>
<keyword evidence="1" id="KW-0378">Hydrolase</keyword>
<gene>
    <name evidence="3" type="ORF">JOC54_000257</name>
</gene>
<name>A0ABS2SPU6_9BACI</name>
<dbReference type="EMBL" id="JAFBCV010000001">
    <property type="protein sequence ID" value="MBM7837026.1"/>
    <property type="molecule type" value="Genomic_DNA"/>
</dbReference>
<keyword evidence="4" id="KW-1185">Reference proteome</keyword>
<evidence type="ECO:0000313" key="4">
    <source>
        <dbReference type="Proteomes" id="UP001179280"/>
    </source>
</evidence>
<organism evidence="3 4">
    <name type="scientific">Shouchella xiaoxiensis</name>
    <dbReference type="NCBI Taxonomy" id="766895"/>
    <lineage>
        <taxon>Bacteria</taxon>
        <taxon>Bacillati</taxon>
        <taxon>Bacillota</taxon>
        <taxon>Bacilli</taxon>
        <taxon>Bacillales</taxon>
        <taxon>Bacillaceae</taxon>
        <taxon>Shouchella</taxon>
    </lineage>
</organism>
<dbReference type="InterPro" id="IPR001466">
    <property type="entry name" value="Beta-lactam-related"/>
</dbReference>
<dbReference type="PANTHER" id="PTHR43283:SF11">
    <property type="entry name" value="BETA-LACTAMASE-RELATED DOMAIN-CONTAINING PROTEIN"/>
    <property type="match status" value="1"/>
</dbReference>
<evidence type="ECO:0000313" key="3">
    <source>
        <dbReference type="EMBL" id="MBM7837026.1"/>
    </source>
</evidence>
<proteinExistence type="predicted"/>
<accession>A0ABS2SPU6</accession>
<dbReference type="InterPro" id="IPR012338">
    <property type="entry name" value="Beta-lactam/transpept-like"/>
</dbReference>